<dbReference type="KEGG" id="pfaa:MM59RIKEN_30360"/>
<evidence type="ECO:0000256" key="2">
    <source>
        <dbReference type="ARBA" id="ARBA00022741"/>
    </source>
</evidence>
<evidence type="ECO:0000313" key="6">
    <source>
        <dbReference type="Proteomes" id="UP000679848"/>
    </source>
</evidence>
<dbReference type="SUPFAM" id="SSF52540">
    <property type="entry name" value="P-loop containing nucleoside triphosphate hydrolases"/>
    <property type="match status" value="1"/>
</dbReference>
<proteinExistence type="predicted"/>
<dbReference type="GO" id="GO:0042941">
    <property type="term" value="P:D-alanine transmembrane transport"/>
    <property type="evidence" value="ECO:0007669"/>
    <property type="project" value="TreeGrafter"/>
</dbReference>
<evidence type="ECO:0000313" key="5">
    <source>
        <dbReference type="EMBL" id="BCK85717.1"/>
    </source>
</evidence>
<geneLocation type="plasmid" evidence="5 6">
    <name>pMM59_01</name>
</geneLocation>
<dbReference type="Proteomes" id="UP000679848">
    <property type="component" value="Plasmid pMM59_01"/>
</dbReference>
<evidence type="ECO:0000256" key="3">
    <source>
        <dbReference type="ARBA" id="ARBA00022840"/>
    </source>
</evidence>
<dbReference type="Pfam" id="PF12399">
    <property type="entry name" value="BCA_ABC_TP_C"/>
    <property type="match status" value="1"/>
</dbReference>
<dbReference type="SMART" id="SM00382">
    <property type="entry name" value="AAA"/>
    <property type="match status" value="1"/>
</dbReference>
<keyword evidence="2" id="KW-0547">Nucleotide-binding</keyword>
<dbReference type="GO" id="GO:0005524">
    <property type="term" value="F:ATP binding"/>
    <property type="evidence" value="ECO:0007669"/>
    <property type="project" value="UniProtKB-KW"/>
</dbReference>
<protein>
    <submittedName>
        <fullName evidence="5">ABC transporter ATP-binding protein</fullName>
    </submittedName>
</protein>
<dbReference type="InterPro" id="IPR027417">
    <property type="entry name" value="P-loop_NTPase"/>
</dbReference>
<keyword evidence="3 5" id="KW-0067">ATP-binding</keyword>
<dbReference type="GO" id="GO:0016887">
    <property type="term" value="F:ATP hydrolysis activity"/>
    <property type="evidence" value="ECO:0007669"/>
    <property type="project" value="InterPro"/>
</dbReference>
<dbReference type="Gene3D" id="3.40.50.300">
    <property type="entry name" value="P-loop containing nucleotide triphosphate hydrolases"/>
    <property type="match status" value="1"/>
</dbReference>
<sequence length="249" mass="27150">MLMEVRNVTKRFGGLAALSGVSFDLEEGQILGIIGPNGAGKTTLFNTICGISSPTEGEILYQGEHIEKLSPHEVAQKGIARAFQVVKPFGNMTTLENVMVGAFCRTNHRSEAERLAMDALKKVYLDTQADKMAKHLNLGQRKRLEIAKALATQPKLLLLDEVMAGLTPPEVREIVKVIQEINAGGVTILLIEHIMEAIMSLSHHIIVISFGKKIAEGTPEEVANNKLVQEAYFGVEDDEILAGEVETHA</sequence>
<dbReference type="RefSeq" id="WP_213543748.1">
    <property type="nucleotide sequence ID" value="NZ_AP023421.1"/>
</dbReference>
<dbReference type="Pfam" id="PF00005">
    <property type="entry name" value="ABC_tran"/>
    <property type="match status" value="1"/>
</dbReference>
<dbReference type="FunFam" id="3.40.50.300:FF:000421">
    <property type="entry name" value="Branched-chain amino acid ABC transporter ATP-binding protein"/>
    <property type="match status" value="1"/>
</dbReference>
<feature type="domain" description="AAA+ ATPase" evidence="4">
    <location>
        <begin position="27"/>
        <end position="211"/>
    </location>
</feature>
<dbReference type="CDD" id="cd03219">
    <property type="entry name" value="ABC_Mj1267_LivG_branched"/>
    <property type="match status" value="1"/>
</dbReference>
<organism evidence="5 6">
    <name type="scientific">Pusillibacter faecalis</name>
    <dbReference type="NCBI Taxonomy" id="2714358"/>
    <lineage>
        <taxon>Bacteria</taxon>
        <taxon>Bacillati</taxon>
        <taxon>Bacillota</taxon>
        <taxon>Clostridia</taxon>
        <taxon>Eubacteriales</taxon>
        <taxon>Oscillospiraceae</taxon>
        <taxon>Pusillibacter</taxon>
    </lineage>
</organism>
<evidence type="ECO:0000256" key="1">
    <source>
        <dbReference type="ARBA" id="ARBA00022448"/>
    </source>
</evidence>
<keyword evidence="1" id="KW-0813">Transport</keyword>
<gene>
    <name evidence="5" type="ORF">MM59RIKEN_30360</name>
</gene>
<dbReference type="GO" id="GO:1903806">
    <property type="term" value="P:L-isoleucine import across plasma membrane"/>
    <property type="evidence" value="ECO:0007669"/>
    <property type="project" value="TreeGrafter"/>
</dbReference>
<accession>A0A810QHZ7</accession>
<dbReference type="PANTHER" id="PTHR45772">
    <property type="entry name" value="CONSERVED COMPONENT OF ABC TRANSPORTER FOR NATURAL AMINO ACIDS-RELATED"/>
    <property type="match status" value="1"/>
</dbReference>
<dbReference type="GO" id="GO:0005886">
    <property type="term" value="C:plasma membrane"/>
    <property type="evidence" value="ECO:0007669"/>
    <property type="project" value="TreeGrafter"/>
</dbReference>
<keyword evidence="5" id="KW-0614">Plasmid</keyword>
<dbReference type="EMBL" id="AP023421">
    <property type="protein sequence ID" value="BCK85717.1"/>
    <property type="molecule type" value="Genomic_DNA"/>
</dbReference>
<dbReference type="InterPro" id="IPR003439">
    <property type="entry name" value="ABC_transporter-like_ATP-bd"/>
</dbReference>
<dbReference type="GO" id="GO:1903805">
    <property type="term" value="P:L-valine import across plasma membrane"/>
    <property type="evidence" value="ECO:0007669"/>
    <property type="project" value="TreeGrafter"/>
</dbReference>
<evidence type="ECO:0000259" key="4">
    <source>
        <dbReference type="SMART" id="SM00382"/>
    </source>
</evidence>
<dbReference type="InterPro" id="IPR032823">
    <property type="entry name" value="BCA_ABC_TP_C"/>
</dbReference>
<dbReference type="GO" id="GO:0015192">
    <property type="term" value="F:L-phenylalanine transmembrane transporter activity"/>
    <property type="evidence" value="ECO:0007669"/>
    <property type="project" value="TreeGrafter"/>
</dbReference>
<dbReference type="AlphaFoldDB" id="A0A810QHZ7"/>
<keyword evidence="6" id="KW-1185">Reference proteome</keyword>
<name>A0A810QHZ7_9FIRM</name>
<dbReference type="PANTHER" id="PTHR45772:SF7">
    <property type="entry name" value="AMINO ACID ABC TRANSPORTER ATP-BINDING PROTEIN"/>
    <property type="match status" value="1"/>
</dbReference>
<dbReference type="GO" id="GO:0015808">
    <property type="term" value="P:L-alanine transport"/>
    <property type="evidence" value="ECO:0007669"/>
    <property type="project" value="TreeGrafter"/>
</dbReference>
<dbReference type="InterPro" id="IPR051120">
    <property type="entry name" value="ABC_AA/LPS_Transport"/>
</dbReference>
<dbReference type="GO" id="GO:0005304">
    <property type="term" value="F:L-valine transmembrane transporter activity"/>
    <property type="evidence" value="ECO:0007669"/>
    <property type="project" value="TreeGrafter"/>
</dbReference>
<dbReference type="GO" id="GO:0015188">
    <property type="term" value="F:L-isoleucine transmembrane transporter activity"/>
    <property type="evidence" value="ECO:0007669"/>
    <property type="project" value="TreeGrafter"/>
</dbReference>
<reference evidence="5" key="1">
    <citation type="submission" date="2020-09" db="EMBL/GenBank/DDBJ databases">
        <title>New species isolated from human feces.</title>
        <authorList>
            <person name="Kitahara M."/>
            <person name="Shigeno Y."/>
            <person name="Shime M."/>
            <person name="Matsumoto Y."/>
            <person name="Nakamura S."/>
            <person name="Motooka D."/>
            <person name="Fukuoka S."/>
            <person name="Nishikawa H."/>
            <person name="Benno Y."/>
        </authorList>
    </citation>
    <scope>NUCLEOTIDE SEQUENCE</scope>
    <source>
        <strain evidence="5">MM59</strain>
        <plasmid evidence="5">pMM59_01</plasmid>
    </source>
</reference>
<dbReference type="InterPro" id="IPR003593">
    <property type="entry name" value="AAA+_ATPase"/>
</dbReference>